<dbReference type="Pfam" id="PF12804">
    <property type="entry name" value="NTP_transf_3"/>
    <property type="match status" value="1"/>
</dbReference>
<dbReference type="PANTHER" id="PTHR43777">
    <property type="entry name" value="MOLYBDENUM COFACTOR CYTIDYLYLTRANSFERASE"/>
    <property type="match status" value="1"/>
</dbReference>
<feature type="domain" description="MobA-like NTP transferase" evidence="2">
    <location>
        <begin position="9"/>
        <end position="170"/>
    </location>
</feature>
<organism evidence="3 4">
    <name type="scientific">Marinobacter halodurans</name>
    <dbReference type="NCBI Taxonomy" id="2528979"/>
    <lineage>
        <taxon>Bacteria</taxon>
        <taxon>Pseudomonadati</taxon>
        <taxon>Pseudomonadota</taxon>
        <taxon>Gammaproteobacteria</taxon>
        <taxon>Pseudomonadales</taxon>
        <taxon>Marinobacteraceae</taxon>
        <taxon>Marinobacter</taxon>
    </lineage>
</organism>
<gene>
    <name evidence="3" type="ORF">EZI54_21040</name>
</gene>
<dbReference type="EMBL" id="SJDL01000047">
    <property type="protein sequence ID" value="TBW48631.1"/>
    <property type="molecule type" value="Genomic_DNA"/>
</dbReference>
<keyword evidence="1" id="KW-0460">Magnesium</keyword>
<dbReference type="InterPro" id="IPR029044">
    <property type="entry name" value="Nucleotide-diphossugar_trans"/>
</dbReference>
<evidence type="ECO:0000259" key="2">
    <source>
        <dbReference type="Pfam" id="PF12804"/>
    </source>
</evidence>
<proteinExistence type="predicted"/>
<dbReference type="InterPro" id="IPR025877">
    <property type="entry name" value="MobA-like_NTP_Trfase"/>
</dbReference>
<comment type="caution">
    <text evidence="3">The sequence shown here is derived from an EMBL/GenBank/DDBJ whole genome shotgun (WGS) entry which is preliminary data.</text>
</comment>
<dbReference type="Proteomes" id="UP000313645">
    <property type="component" value="Unassembled WGS sequence"/>
</dbReference>
<reference evidence="3 4" key="1">
    <citation type="submission" date="2019-02" db="EMBL/GenBank/DDBJ databases">
        <title>Marinobacter halodurans sp. nov., a marine bacterium isolated from sea tidal flat.</title>
        <authorList>
            <person name="Yoo Y."/>
            <person name="Lee D.W."/>
            <person name="Kim B.S."/>
            <person name="Kim J.-J."/>
        </authorList>
    </citation>
    <scope>NUCLEOTIDE SEQUENCE [LARGE SCALE GENOMIC DNA]</scope>
    <source>
        <strain evidence="3 4">YJ-S3-2</strain>
    </source>
</reference>
<protein>
    <submittedName>
        <fullName evidence="3">Nucleotidyltransferase family protein</fullName>
    </submittedName>
</protein>
<dbReference type="Gene3D" id="3.90.550.10">
    <property type="entry name" value="Spore Coat Polysaccharide Biosynthesis Protein SpsA, Chain A"/>
    <property type="match status" value="1"/>
</dbReference>
<sequence length="204" mass="21442">MNGDSGYGAIVLAAGASRRMGRPKAALDYCGKSLLSGALANARRLSGGPIHAVVGGGYPLVRFRCASQPDRWLYNDDWPTGMASSLQLGLASMPAAARGVYVLLVDQPAIAPGFWEALGEVVGRFEGRRPAAADLGGFAGAPAYLPRSLWPELMQLSGDAGAGVILRRRETLLVPAPGADQDVDTPADLRRLRRAATSERSKQA</sequence>
<dbReference type="PANTHER" id="PTHR43777:SF1">
    <property type="entry name" value="MOLYBDENUM COFACTOR CYTIDYLYLTRANSFERASE"/>
    <property type="match status" value="1"/>
</dbReference>
<evidence type="ECO:0000256" key="1">
    <source>
        <dbReference type="ARBA" id="ARBA00022842"/>
    </source>
</evidence>
<dbReference type="CDD" id="cd04182">
    <property type="entry name" value="GT_2_like_f"/>
    <property type="match status" value="1"/>
</dbReference>
<accession>A0ABY1ZEK3</accession>
<keyword evidence="4" id="KW-1185">Reference proteome</keyword>
<dbReference type="SUPFAM" id="SSF53448">
    <property type="entry name" value="Nucleotide-diphospho-sugar transferases"/>
    <property type="match status" value="1"/>
</dbReference>
<evidence type="ECO:0000313" key="4">
    <source>
        <dbReference type="Proteomes" id="UP000313645"/>
    </source>
</evidence>
<name>A0ABY1ZEK3_9GAMM</name>
<evidence type="ECO:0000313" key="3">
    <source>
        <dbReference type="EMBL" id="TBW48631.1"/>
    </source>
</evidence>